<dbReference type="GO" id="GO:0000049">
    <property type="term" value="F:tRNA binding"/>
    <property type="evidence" value="ECO:0007669"/>
    <property type="project" value="InterPro"/>
</dbReference>
<dbReference type="AlphaFoldDB" id="A0A0S4XQS4"/>
<evidence type="ECO:0000256" key="3">
    <source>
        <dbReference type="ARBA" id="ARBA00022722"/>
    </source>
</evidence>
<evidence type="ECO:0000256" key="6">
    <source>
        <dbReference type="ARBA" id="ARBA00022884"/>
    </source>
</evidence>
<dbReference type="EC" id="3.1.26.5" evidence="7"/>
<dbReference type="InterPro" id="IPR014721">
    <property type="entry name" value="Ribsml_uS5_D2-typ_fold_subgr"/>
</dbReference>
<dbReference type="InterPro" id="IPR020568">
    <property type="entry name" value="Ribosomal_Su5_D2-typ_SF"/>
</dbReference>
<evidence type="ECO:0000256" key="1">
    <source>
        <dbReference type="ARBA" id="ARBA00002663"/>
    </source>
</evidence>
<keyword evidence="4" id="KW-0255">Endonuclease</keyword>
<dbReference type="InterPro" id="IPR020539">
    <property type="entry name" value="RNase_P_CS"/>
</dbReference>
<keyword evidence="5 8" id="KW-0378">Hydrolase</keyword>
<gene>
    <name evidence="8" type="primary">rnpA</name>
    <name evidence="8" type="ORF">BN3087_880024</name>
</gene>
<dbReference type="GO" id="GO:0004526">
    <property type="term" value="F:ribonuclease P activity"/>
    <property type="evidence" value="ECO:0007669"/>
    <property type="project" value="UniProtKB-UniRule"/>
</dbReference>
<evidence type="ECO:0000313" key="8">
    <source>
        <dbReference type="EMBL" id="CUV66557.1"/>
    </source>
</evidence>
<accession>A0A0S4XQS4</accession>
<protein>
    <recommendedName>
        <fullName evidence="7">Ribonuclease P protein component</fullName>
        <ecNumber evidence="7">3.1.26.5</ecNumber>
    </recommendedName>
</protein>
<evidence type="ECO:0000256" key="2">
    <source>
        <dbReference type="ARBA" id="ARBA00022694"/>
    </source>
</evidence>
<reference evidence="8" key="1">
    <citation type="submission" date="2015-11" db="EMBL/GenBank/DDBJ databases">
        <authorList>
            <person name="Zhang Y."/>
            <person name="Guo Z."/>
        </authorList>
    </citation>
    <scope>NUCLEOTIDE SEQUENCE</scope>
    <source>
        <strain evidence="8">BN30871</strain>
    </source>
</reference>
<dbReference type="InterPro" id="IPR000100">
    <property type="entry name" value="RNase_P"/>
</dbReference>
<keyword evidence="3" id="KW-0540">Nuclease</keyword>
<comment type="function">
    <text evidence="1">RNaseP catalyzes the removal of the 5'-leader sequence from pre-tRNA to produce the mature 5'-terminus. It can also cleave other RNA substrates such as 4.5S RNA. The protein component plays an auxiliary but essential role in vivo by binding to the 5'-leader sequence and broadening the substrate specificity of the ribozyme.</text>
</comment>
<evidence type="ECO:0000256" key="7">
    <source>
        <dbReference type="NCBIfam" id="TIGR00188"/>
    </source>
</evidence>
<evidence type="ECO:0000256" key="5">
    <source>
        <dbReference type="ARBA" id="ARBA00022801"/>
    </source>
</evidence>
<organism evidence="8">
    <name type="scientific">Sulfurovum sp. enrichment culture clone C5</name>
    <dbReference type="NCBI Taxonomy" id="497650"/>
    <lineage>
        <taxon>Bacteria</taxon>
        <taxon>Pseudomonadati</taxon>
        <taxon>Campylobacterota</taxon>
        <taxon>Epsilonproteobacteria</taxon>
        <taxon>Campylobacterales</taxon>
        <taxon>Sulfurovaceae</taxon>
        <taxon>Sulfurovum</taxon>
        <taxon>environmental samples</taxon>
    </lineage>
</organism>
<dbReference type="Pfam" id="PF00825">
    <property type="entry name" value="Ribonuclease_P"/>
    <property type="match status" value="1"/>
</dbReference>
<dbReference type="PROSITE" id="PS00648">
    <property type="entry name" value="RIBONUCLEASE_P"/>
    <property type="match status" value="1"/>
</dbReference>
<dbReference type="PANTHER" id="PTHR33992">
    <property type="entry name" value="RIBONUCLEASE P PROTEIN COMPONENT"/>
    <property type="match status" value="1"/>
</dbReference>
<dbReference type="NCBIfam" id="TIGR00188">
    <property type="entry name" value="rnpA"/>
    <property type="match status" value="1"/>
</dbReference>
<dbReference type="GO" id="GO:0042781">
    <property type="term" value="F:3'-tRNA processing endoribonuclease activity"/>
    <property type="evidence" value="ECO:0007669"/>
    <property type="project" value="TreeGrafter"/>
</dbReference>
<sequence>MGFVAGKKVGKAVQRNRAKRLMRALFIKNADLIKSGNYVFVAKPDILSESFLNLSEVFDNILKRFQLFK</sequence>
<keyword evidence="6" id="KW-0694">RNA-binding</keyword>
<evidence type="ECO:0000256" key="4">
    <source>
        <dbReference type="ARBA" id="ARBA00022759"/>
    </source>
</evidence>
<dbReference type="SUPFAM" id="SSF54211">
    <property type="entry name" value="Ribosomal protein S5 domain 2-like"/>
    <property type="match status" value="1"/>
</dbReference>
<name>A0A0S4XQS4_9BACT</name>
<keyword evidence="2" id="KW-0819">tRNA processing</keyword>
<dbReference type="Gene3D" id="3.30.230.10">
    <property type="match status" value="1"/>
</dbReference>
<dbReference type="PANTHER" id="PTHR33992:SF1">
    <property type="entry name" value="RIBONUCLEASE P PROTEIN COMPONENT"/>
    <property type="match status" value="1"/>
</dbReference>
<dbReference type="GO" id="GO:0030677">
    <property type="term" value="C:ribonuclease P complex"/>
    <property type="evidence" value="ECO:0007669"/>
    <property type="project" value="TreeGrafter"/>
</dbReference>
<proteinExistence type="predicted"/>
<dbReference type="EMBL" id="FAXN01000093">
    <property type="protein sequence ID" value="CUV66557.1"/>
    <property type="molecule type" value="Genomic_DNA"/>
</dbReference>